<evidence type="ECO:0000256" key="1">
    <source>
        <dbReference type="SAM" id="Phobius"/>
    </source>
</evidence>
<dbReference type="Pfam" id="PF04749">
    <property type="entry name" value="PLAC8"/>
    <property type="match status" value="1"/>
</dbReference>
<organism evidence="4 5">
    <name type="scientific">Arabidopsis thaliana</name>
    <name type="common">Mouse-ear cress</name>
    <dbReference type="NCBI Taxonomy" id="3702"/>
    <lineage>
        <taxon>Eukaryota</taxon>
        <taxon>Viridiplantae</taxon>
        <taxon>Streptophyta</taxon>
        <taxon>Embryophyta</taxon>
        <taxon>Tracheophyta</taxon>
        <taxon>Spermatophyta</taxon>
        <taxon>Magnoliopsida</taxon>
        <taxon>eudicotyledons</taxon>
        <taxon>Gunneridae</taxon>
        <taxon>Pentapetalae</taxon>
        <taxon>rosids</taxon>
        <taxon>malvids</taxon>
        <taxon>Brassicales</taxon>
        <taxon>Brassicaceae</taxon>
        <taxon>Camelineae</taxon>
        <taxon>Arabidopsis</taxon>
    </lineage>
</organism>
<dbReference type="NCBIfam" id="TIGR01571">
    <property type="entry name" value="A_thal_Cys_rich"/>
    <property type="match status" value="1"/>
</dbReference>
<accession>A0A178US35</accession>
<reference evidence="5" key="1">
    <citation type="journal article" date="2016" name="Proc. Natl. Acad. Sci. U.S.A.">
        <title>Chromosome-level assembly of Arabidopsis thaliana Ler reveals the extent of translocation and inversion polymorphisms.</title>
        <authorList>
            <person name="Zapata L."/>
            <person name="Ding J."/>
            <person name="Willing E.M."/>
            <person name="Hartwig B."/>
            <person name="Bezdan D."/>
            <person name="Jiao W.B."/>
            <person name="Patel V."/>
            <person name="Velikkakam James G."/>
            <person name="Koornneef M."/>
            <person name="Ossowski S."/>
            <person name="Schneeberger K."/>
        </authorList>
    </citation>
    <scope>NUCLEOTIDE SEQUENCE [LARGE SCALE GENOMIC DNA]</scope>
    <source>
        <strain evidence="5">cv. Landsberg erecta</strain>
    </source>
</reference>
<reference evidence="4" key="2">
    <citation type="submission" date="2016-03" db="EMBL/GenBank/DDBJ databases">
        <title>Full-length assembly of Arabidopsis thaliana Ler reveals the complement of translocations and inversions.</title>
        <authorList>
            <person name="Zapata L."/>
            <person name="Schneeberger K."/>
            <person name="Ossowski S."/>
        </authorList>
    </citation>
    <scope>NUCLEOTIDE SEQUENCE [LARGE SCALE GENOMIC DNA]</scope>
    <source>
        <tissue evidence="4">Leaf</tissue>
    </source>
</reference>
<dbReference type="RefSeq" id="NP_680337.2">
    <property type="nucleotide sequence ID" value="NM_148032.4"/>
</dbReference>
<evidence type="ECO:0000313" key="2">
    <source>
        <dbReference type="EMBL" id="CAA0405596.1"/>
    </source>
</evidence>
<reference evidence="2 6" key="3">
    <citation type="submission" date="2019-12" db="EMBL/GenBank/DDBJ databases">
        <authorList>
            <person name="Jiao W.-B."/>
            <person name="Schneeberger K."/>
        </authorList>
    </citation>
    <scope>NUCLEOTIDE SEQUENCE [LARGE SCALE GENOMIC DNA]</scope>
    <source>
        <strain evidence="6">cv. C24</strain>
    </source>
</reference>
<evidence type="ECO:0000313" key="7">
    <source>
        <dbReference type="Proteomes" id="UP000516314"/>
    </source>
</evidence>
<name>A0A178US35_ARATH</name>
<dbReference type="EMBL" id="CACSHJ010000096">
    <property type="protein sequence ID" value="CAA0405596.1"/>
    <property type="molecule type" value="Genomic_DNA"/>
</dbReference>
<reference evidence="3 7" key="4">
    <citation type="submission" date="2020-09" db="EMBL/GenBank/DDBJ databases">
        <authorList>
            <person name="Ashkenazy H."/>
        </authorList>
    </citation>
    <scope>NUCLEOTIDE SEQUENCE [LARGE SCALE GENOMIC DNA]</scope>
    <source>
        <strain evidence="7">cv. Cdm-0</strain>
    </source>
</reference>
<evidence type="ECO:0000313" key="6">
    <source>
        <dbReference type="Proteomes" id="UP000434276"/>
    </source>
</evidence>
<keyword evidence="1" id="KW-1133">Transmembrane helix</keyword>
<dbReference type="AlphaFoldDB" id="A0A178US35"/>
<dbReference type="OrthoDB" id="1045822at2759"/>
<feature type="transmembrane region" description="Helical" evidence="1">
    <location>
        <begin position="59"/>
        <end position="78"/>
    </location>
</feature>
<evidence type="ECO:0000313" key="4">
    <source>
        <dbReference type="EMBL" id="OAO95511.1"/>
    </source>
</evidence>
<dbReference type="EMBL" id="LUHQ01000005">
    <property type="protein sequence ID" value="OAO95511.1"/>
    <property type="molecule type" value="Genomic_DNA"/>
</dbReference>
<keyword evidence="1" id="KW-0812">Transmembrane</keyword>
<protein>
    <submittedName>
        <fullName evidence="3">(thale cress) hypothetical protein</fullName>
    </submittedName>
</protein>
<dbReference type="EMBL" id="LR881470">
    <property type="protein sequence ID" value="CAD5333160.1"/>
    <property type="molecule type" value="Genomic_DNA"/>
</dbReference>
<accession>A0A5S9YAM0</accession>
<dbReference type="Proteomes" id="UP000434276">
    <property type="component" value="Unassembled WGS sequence"/>
</dbReference>
<keyword evidence="1" id="KW-0472">Membrane</keyword>
<dbReference type="OMA" id="CITSGRI"/>
<dbReference type="InterPro" id="IPR006461">
    <property type="entry name" value="PLAC_motif_containing"/>
</dbReference>
<dbReference type="KEGG" id="ath:AT5G35525"/>
<dbReference type="ExpressionAtlas" id="A0A178US35">
    <property type="expression patterns" value="baseline and differential"/>
</dbReference>
<gene>
    <name evidence="4" type="ordered locus">AXX17_At5g32670</name>
    <name evidence="3" type="ORF">AT9943_LOCUS20529</name>
    <name evidence="2" type="ORF">C24_LOCUS23580</name>
</gene>
<evidence type="ECO:0000313" key="3">
    <source>
        <dbReference type="EMBL" id="CAD5333160.1"/>
    </source>
</evidence>
<evidence type="ECO:0000313" key="5">
    <source>
        <dbReference type="Proteomes" id="UP000078284"/>
    </source>
</evidence>
<dbReference type="Proteomes" id="UP000516314">
    <property type="component" value="Chromosome 5"/>
</dbReference>
<dbReference type="PANTHER" id="PTHR15907">
    <property type="entry name" value="DUF614 FAMILY PROTEIN-RELATED"/>
    <property type="match status" value="1"/>
</dbReference>
<dbReference type="Proteomes" id="UP000078284">
    <property type="component" value="Chromosome 5"/>
</dbReference>
<proteinExistence type="predicted"/>
<sequence length="152" mass="16473">MASQHLQANPHAEGEWSTGFCDCFSDCQNCCITWLCPCITFGQVADIVDRGNTSCGTAGALYVLLAAITGCGCLYSCIYRGKIRAQYNIRGDGCTDCLKHFCCELCALTQEYRELKHRGFDMSLGWAGNVEKQQNQGGVAMGAPAFQGGMSR</sequence>